<dbReference type="PANTHER" id="PTHR12442:SF22">
    <property type="entry name" value="CYTOPLASMIC DYNEIN 1 INTERMEDIATE CHAIN-RELATED"/>
    <property type="match status" value="1"/>
</dbReference>
<dbReference type="Gene3D" id="2.130.10.10">
    <property type="entry name" value="YVTN repeat-like/Quinoprotein amine dehydrogenase"/>
    <property type="match status" value="2"/>
</dbReference>
<sequence>MNRDTAAAAAAAADAAKRKEELDRKKAKLAEMKKANAAASSSSTAGSRREGDAGGVSPRGGADSGNSDHDQILRDLGIPVDSTANSFAGTSSQVGASRHPGLNGENSVASDGSANHVHAPSQPNRRDPPATMRHQNVSTDLVIATDSGVAFPAPDKSKETVSYSKETQTSGLERPSGVHDYYDDLIFEAPAFEWDEEFPVLSYPDGEVTDDFKDDLHNAFHQQTERQRQLPKLPIRPATDQQQSVDEDHEEKHIVPDVTLEQKQEIMFSEDFRKFFDKASRVIERALAEDDRGIDIFVDYKGENLESLEGSDVEGLQVTLQRVFADEKNINSRGISSMDISTHFPELVIAAYNHPEENSNDPGGLACLWNLKFKKTTPEEVFRCHSALTAVSFAEFHPNLILGGTYSGQIVVWDNRVSKRTPINKSQVAVSTHCHPIFFLKVMGSSHAHNLVTASTDGRICAWSLDMLSQPQESLDLTTKQSNKVAVNCLSFPSDNWNNFLAGSEEGTVFAGCRHGNKPGVVETYEGHYGPVTAVSYNPAKENTDFSSYFLTSSFDWTVKLWSAKEKKPLYSFEAFSDNVYDVKWSPNNPAVFTTVDGSGSLDFWNLNRETEIPILKVPLEGSPSASRLLWTPSGQQLLVGDNSGKLHVYDVKEVAGSRADDLTQLEKTIQELRLRSQVTEEAETASAAVMNAHNRLDQLAHS</sequence>
<dbReference type="GO" id="GO:0005868">
    <property type="term" value="C:cytoplasmic dynein complex"/>
    <property type="evidence" value="ECO:0007669"/>
    <property type="project" value="TreeGrafter"/>
</dbReference>
<proteinExistence type="predicted"/>
<feature type="region of interest" description="Disordered" evidence="6">
    <location>
        <begin position="1"/>
        <end position="132"/>
    </location>
</feature>
<feature type="region of interest" description="Disordered" evidence="6">
    <location>
        <begin position="221"/>
        <end position="252"/>
    </location>
</feature>
<feature type="compositionally biased region" description="Polar residues" evidence="6">
    <location>
        <begin position="160"/>
        <end position="171"/>
    </location>
</feature>
<keyword evidence="4" id="KW-0677">Repeat</keyword>
<feature type="compositionally biased region" description="Low complexity" evidence="6">
    <location>
        <begin position="1"/>
        <end position="14"/>
    </location>
</feature>
<dbReference type="OrthoDB" id="4189at2759"/>
<dbReference type="InterPro" id="IPR001680">
    <property type="entry name" value="WD40_rpt"/>
</dbReference>
<dbReference type="GO" id="GO:0045503">
    <property type="term" value="F:dynein light chain binding"/>
    <property type="evidence" value="ECO:0007669"/>
    <property type="project" value="TreeGrafter"/>
</dbReference>
<keyword evidence="8" id="KW-1185">Reference proteome</keyword>
<dbReference type="Pfam" id="PF00400">
    <property type="entry name" value="WD40"/>
    <property type="match status" value="2"/>
</dbReference>
<dbReference type="GO" id="GO:0005737">
    <property type="term" value="C:cytoplasm"/>
    <property type="evidence" value="ECO:0007669"/>
    <property type="project" value="UniProtKB-SubCell"/>
</dbReference>
<organism evidence="7 8">
    <name type="scientific">Hypsibius exemplaris</name>
    <name type="common">Freshwater tardigrade</name>
    <dbReference type="NCBI Taxonomy" id="2072580"/>
    <lineage>
        <taxon>Eukaryota</taxon>
        <taxon>Metazoa</taxon>
        <taxon>Ecdysozoa</taxon>
        <taxon>Tardigrada</taxon>
        <taxon>Eutardigrada</taxon>
        <taxon>Parachela</taxon>
        <taxon>Hypsibioidea</taxon>
        <taxon>Hypsibiidae</taxon>
        <taxon>Hypsibius</taxon>
    </lineage>
</organism>
<evidence type="ECO:0000256" key="3">
    <source>
        <dbReference type="ARBA" id="ARBA00022574"/>
    </source>
</evidence>
<evidence type="ECO:0000313" key="7">
    <source>
        <dbReference type="EMBL" id="OQV23899.1"/>
    </source>
</evidence>
<accession>A0A1W0X8N6</accession>
<dbReference type="SUPFAM" id="SSF50978">
    <property type="entry name" value="WD40 repeat-like"/>
    <property type="match status" value="1"/>
</dbReference>
<evidence type="ECO:0000256" key="1">
    <source>
        <dbReference type="ARBA" id="ARBA00004496"/>
    </source>
</evidence>
<evidence type="ECO:0000256" key="4">
    <source>
        <dbReference type="ARBA" id="ARBA00022737"/>
    </source>
</evidence>
<evidence type="ECO:0000256" key="5">
    <source>
        <dbReference type="PROSITE-ProRule" id="PRU00221"/>
    </source>
</evidence>
<dbReference type="AlphaFoldDB" id="A0A1W0X8N6"/>
<dbReference type="EMBL" id="MTYJ01000009">
    <property type="protein sequence ID" value="OQV23899.1"/>
    <property type="molecule type" value="Genomic_DNA"/>
</dbReference>
<dbReference type="InterPro" id="IPR036322">
    <property type="entry name" value="WD40_repeat_dom_sf"/>
</dbReference>
<keyword evidence="3 5" id="KW-0853">WD repeat</keyword>
<protein>
    <submittedName>
        <fullName evidence="7">Cytoplasmic dynein 1 intermediate chain 2</fullName>
    </submittedName>
</protein>
<feature type="compositionally biased region" description="Polar residues" evidence="6">
    <location>
        <begin position="82"/>
        <end position="95"/>
    </location>
</feature>
<dbReference type="Proteomes" id="UP000192578">
    <property type="component" value="Unassembled WGS sequence"/>
</dbReference>
<dbReference type="GO" id="GO:0045504">
    <property type="term" value="F:dynein heavy chain binding"/>
    <property type="evidence" value="ECO:0007669"/>
    <property type="project" value="TreeGrafter"/>
</dbReference>
<gene>
    <name evidence="7" type="ORF">BV898_02248</name>
</gene>
<evidence type="ECO:0000256" key="2">
    <source>
        <dbReference type="ARBA" id="ARBA00022490"/>
    </source>
</evidence>
<comment type="subcellular location">
    <subcellularLocation>
        <location evidence="1">Cytoplasm</location>
    </subcellularLocation>
</comment>
<evidence type="ECO:0000256" key="6">
    <source>
        <dbReference type="SAM" id="MobiDB-lite"/>
    </source>
</evidence>
<feature type="compositionally biased region" description="Polar residues" evidence="6">
    <location>
        <begin position="104"/>
        <end position="113"/>
    </location>
</feature>
<evidence type="ECO:0000313" key="8">
    <source>
        <dbReference type="Proteomes" id="UP000192578"/>
    </source>
</evidence>
<comment type="caution">
    <text evidence="7">The sequence shown here is derived from an EMBL/GenBank/DDBJ whole genome shotgun (WGS) entry which is preliminary data.</text>
</comment>
<dbReference type="SMART" id="SM00320">
    <property type="entry name" value="WD40"/>
    <property type="match status" value="5"/>
</dbReference>
<name>A0A1W0X8N6_HYPEX</name>
<dbReference type="InterPro" id="IPR050687">
    <property type="entry name" value="Dynein_IC"/>
</dbReference>
<keyword evidence="2" id="KW-0963">Cytoplasm</keyword>
<feature type="compositionally biased region" description="Low complexity" evidence="6">
    <location>
        <begin position="35"/>
        <end position="46"/>
    </location>
</feature>
<feature type="region of interest" description="Disordered" evidence="6">
    <location>
        <begin position="150"/>
        <end position="176"/>
    </location>
</feature>
<dbReference type="PROSITE" id="PS50082">
    <property type="entry name" value="WD_REPEATS_2"/>
    <property type="match status" value="1"/>
</dbReference>
<reference evidence="8" key="1">
    <citation type="submission" date="2017-01" db="EMBL/GenBank/DDBJ databases">
        <title>Comparative genomics of anhydrobiosis in the tardigrade Hypsibius dujardini.</title>
        <authorList>
            <person name="Yoshida Y."/>
            <person name="Koutsovoulos G."/>
            <person name="Laetsch D."/>
            <person name="Stevens L."/>
            <person name="Kumar S."/>
            <person name="Horikawa D."/>
            <person name="Ishino K."/>
            <person name="Komine S."/>
            <person name="Tomita M."/>
            <person name="Blaxter M."/>
            <person name="Arakawa K."/>
        </authorList>
    </citation>
    <scope>NUCLEOTIDE SEQUENCE [LARGE SCALE GENOMIC DNA]</scope>
    <source>
        <strain evidence="8">Z151</strain>
    </source>
</reference>
<dbReference type="PROSITE" id="PS50294">
    <property type="entry name" value="WD_REPEATS_REGION"/>
    <property type="match status" value="1"/>
</dbReference>
<dbReference type="InterPro" id="IPR015943">
    <property type="entry name" value="WD40/YVTN_repeat-like_dom_sf"/>
</dbReference>
<dbReference type="PANTHER" id="PTHR12442">
    <property type="entry name" value="DYNEIN INTERMEDIATE CHAIN"/>
    <property type="match status" value="1"/>
</dbReference>
<dbReference type="GO" id="GO:0010970">
    <property type="term" value="P:transport along microtubule"/>
    <property type="evidence" value="ECO:0007669"/>
    <property type="project" value="TreeGrafter"/>
</dbReference>
<feature type="compositionally biased region" description="Basic and acidic residues" evidence="6">
    <location>
        <begin position="15"/>
        <end position="34"/>
    </location>
</feature>
<feature type="repeat" description="WD" evidence="5">
    <location>
        <begin position="525"/>
        <end position="572"/>
    </location>
</feature>